<name>A0AAN8WND3_HALRR</name>
<dbReference type="AlphaFoldDB" id="A0AAN8WND3"/>
<evidence type="ECO:0000313" key="2">
    <source>
        <dbReference type="Proteomes" id="UP001381693"/>
    </source>
</evidence>
<protein>
    <submittedName>
        <fullName evidence="1">ATP synthase, H transporting, mitochondrial Fo complex, subunit s (Factor B)</fullName>
    </submittedName>
</protein>
<proteinExistence type="predicted"/>
<accession>A0AAN8WND3</accession>
<organism evidence="1 2">
    <name type="scientific">Halocaridina rubra</name>
    <name type="common">Hawaiian red shrimp</name>
    <dbReference type="NCBI Taxonomy" id="373956"/>
    <lineage>
        <taxon>Eukaryota</taxon>
        <taxon>Metazoa</taxon>
        <taxon>Ecdysozoa</taxon>
        <taxon>Arthropoda</taxon>
        <taxon>Crustacea</taxon>
        <taxon>Multicrustacea</taxon>
        <taxon>Malacostraca</taxon>
        <taxon>Eumalacostraca</taxon>
        <taxon>Eucarida</taxon>
        <taxon>Decapoda</taxon>
        <taxon>Pleocyemata</taxon>
        <taxon>Caridea</taxon>
        <taxon>Atyoidea</taxon>
        <taxon>Atyidae</taxon>
        <taxon>Halocaridina</taxon>
    </lineage>
</organism>
<reference evidence="1 2" key="1">
    <citation type="submission" date="2023-11" db="EMBL/GenBank/DDBJ databases">
        <title>Halocaridina rubra genome assembly.</title>
        <authorList>
            <person name="Smith C."/>
        </authorList>
    </citation>
    <scope>NUCLEOTIDE SEQUENCE [LARGE SCALE GENOMIC DNA]</scope>
    <source>
        <strain evidence="1">EP-1</strain>
        <tissue evidence="1">Whole</tissue>
    </source>
</reference>
<dbReference type="SUPFAM" id="SSF52047">
    <property type="entry name" value="RNI-like"/>
    <property type="match status" value="1"/>
</dbReference>
<dbReference type="EMBL" id="JAXCGZ010022685">
    <property type="protein sequence ID" value="KAK7027366.1"/>
    <property type="molecule type" value="Genomic_DNA"/>
</dbReference>
<sequence length="180" mass="20283">MVILVDESRIKEVGPDRACAEWLLRCGALVKWQDRESWTTDYNSLPASGGRSLKIEEIDATDAAVMHIGFPHFKGCKRIRRIVFHKSHYLEDAALAQLTLLQDSLQELQISSCGNVSADGLRHIKKLKNLEYLLLYDLPEIENKDSMMEELQAALPNCAVVFPYAQGKDDPSLKPQEGKD</sequence>
<dbReference type="Proteomes" id="UP001381693">
    <property type="component" value="Unassembled WGS sequence"/>
</dbReference>
<dbReference type="Gene3D" id="3.80.10.10">
    <property type="entry name" value="Ribonuclease Inhibitor"/>
    <property type="match status" value="1"/>
</dbReference>
<comment type="caution">
    <text evidence="1">The sequence shown here is derived from an EMBL/GenBank/DDBJ whole genome shotgun (WGS) entry which is preliminary data.</text>
</comment>
<gene>
    <name evidence="1" type="primary">ATP5S</name>
    <name evidence="1" type="ORF">SK128_009131</name>
</gene>
<evidence type="ECO:0000313" key="1">
    <source>
        <dbReference type="EMBL" id="KAK7027366.1"/>
    </source>
</evidence>
<dbReference type="InterPro" id="IPR032675">
    <property type="entry name" value="LRR_dom_sf"/>
</dbReference>
<keyword evidence="2" id="KW-1185">Reference proteome</keyword>